<dbReference type="GeneID" id="92944103"/>
<name>A0A6N3H0X8_CLOBU</name>
<reference evidence="2" key="2">
    <citation type="submission" date="2019-11" db="EMBL/GenBank/DDBJ databases">
        <authorList>
            <person name="Feng L."/>
        </authorList>
    </citation>
    <scope>NUCLEOTIDE SEQUENCE</scope>
    <source>
        <strain evidence="2">CButyricumLFYP62</strain>
    </source>
</reference>
<evidence type="ECO:0000313" key="3">
    <source>
        <dbReference type="Proteomes" id="UP000515243"/>
    </source>
</evidence>
<dbReference type="RefSeq" id="WP_035764097.1">
    <property type="nucleotide sequence ID" value="NZ_AP019716.1"/>
</dbReference>
<accession>A0A6N3H0X8</accession>
<protein>
    <submittedName>
        <fullName evidence="2">Uncharacterized protein</fullName>
    </submittedName>
</protein>
<dbReference type="EMBL" id="CACRTU010000042">
    <property type="protein sequence ID" value="VYU70305.1"/>
    <property type="molecule type" value="Genomic_DNA"/>
</dbReference>
<organism evidence="2">
    <name type="scientific">Clostridium butyricum</name>
    <dbReference type="NCBI Taxonomy" id="1492"/>
    <lineage>
        <taxon>Bacteria</taxon>
        <taxon>Bacillati</taxon>
        <taxon>Bacillota</taxon>
        <taxon>Clostridia</taxon>
        <taxon>Eubacteriales</taxon>
        <taxon>Clostridiaceae</taxon>
        <taxon>Clostridium</taxon>
    </lineage>
</organism>
<gene>
    <name evidence="2" type="ORF">CBLFYP62_03439</name>
    <name evidence="1" type="ORF">FF104_08020</name>
</gene>
<dbReference type="AlphaFoldDB" id="A0A6N3H0X8"/>
<sequence length="73" mass="8710">MERLKKHILKLKNDLLKAKIRQSVEKISELLIDGFIEFTSSGYIYNYSIGQMTDEGTNLHEIEWEIPELKWRK</sequence>
<proteinExistence type="predicted"/>
<dbReference type="Proteomes" id="UP000515243">
    <property type="component" value="Chromosome 1"/>
</dbReference>
<evidence type="ECO:0000313" key="2">
    <source>
        <dbReference type="EMBL" id="VYU70305.1"/>
    </source>
</evidence>
<reference evidence="1 3" key="1">
    <citation type="submission" date="2019-05" db="EMBL/GenBank/DDBJ databases">
        <authorList>
            <person name="Schori C."/>
            <person name="Ahrens C."/>
        </authorList>
    </citation>
    <scope>NUCLEOTIDE SEQUENCE [LARGE SCALE GENOMIC DNA]</scope>
    <source>
        <strain evidence="1 3">DSM 10702</strain>
    </source>
</reference>
<evidence type="ECO:0000313" key="1">
    <source>
        <dbReference type="EMBL" id="QMW90911.1"/>
    </source>
</evidence>
<dbReference type="EMBL" id="CP040626">
    <property type="protein sequence ID" value="QMW90911.1"/>
    <property type="molecule type" value="Genomic_DNA"/>
</dbReference>